<organism evidence="3 4">
    <name type="scientific">Branchiostoma lanceolatum</name>
    <name type="common">Common lancelet</name>
    <name type="synonym">Amphioxus lanceolatum</name>
    <dbReference type="NCBI Taxonomy" id="7740"/>
    <lineage>
        <taxon>Eukaryota</taxon>
        <taxon>Metazoa</taxon>
        <taxon>Chordata</taxon>
        <taxon>Cephalochordata</taxon>
        <taxon>Leptocardii</taxon>
        <taxon>Amphioxiformes</taxon>
        <taxon>Branchiostomatidae</taxon>
        <taxon>Branchiostoma</taxon>
    </lineage>
</organism>
<evidence type="ECO:0000313" key="3">
    <source>
        <dbReference type="EMBL" id="CAH1263662.1"/>
    </source>
</evidence>
<dbReference type="AlphaFoldDB" id="A0A8J9ZVM6"/>
<feature type="compositionally biased region" description="Basic and acidic residues" evidence="2">
    <location>
        <begin position="94"/>
        <end position="117"/>
    </location>
</feature>
<feature type="compositionally biased region" description="Basic residues" evidence="2">
    <location>
        <begin position="211"/>
        <end position="221"/>
    </location>
</feature>
<feature type="coiled-coil region" evidence="1">
    <location>
        <begin position="26"/>
        <end position="71"/>
    </location>
</feature>
<feature type="region of interest" description="Disordered" evidence="2">
    <location>
        <begin position="380"/>
        <end position="408"/>
    </location>
</feature>
<protein>
    <submittedName>
        <fullName evidence="3">Hypp2743 protein</fullName>
    </submittedName>
</protein>
<feature type="region of interest" description="Disordered" evidence="2">
    <location>
        <begin position="202"/>
        <end position="307"/>
    </location>
</feature>
<dbReference type="OrthoDB" id="10053951at2759"/>
<dbReference type="EMBL" id="OV696689">
    <property type="protein sequence ID" value="CAH1263662.1"/>
    <property type="molecule type" value="Genomic_DNA"/>
</dbReference>
<keyword evidence="1" id="KW-0175">Coiled coil</keyword>
<evidence type="ECO:0000256" key="2">
    <source>
        <dbReference type="SAM" id="MobiDB-lite"/>
    </source>
</evidence>
<gene>
    <name evidence="3" type="primary">Hypp2743</name>
    <name evidence="3" type="ORF">BLAG_LOCUS18284</name>
</gene>
<feature type="compositionally biased region" description="Low complexity" evidence="2">
    <location>
        <begin position="456"/>
        <end position="473"/>
    </location>
</feature>
<evidence type="ECO:0000313" key="4">
    <source>
        <dbReference type="Proteomes" id="UP000838412"/>
    </source>
</evidence>
<feature type="compositionally biased region" description="Polar residues" evidence="2">
    <location>
        <begin position="137"/>
        <end position="166"/>
    </location>
</feature>
<feature type="region of interest" description="Disordered" evidence="2">
    <location>
        <begin position="437"/>
        <end position="481"/>
    </location>
</feature>
<name>A0A8J9ZVM6_BRALA</name>
<evidence type="ECO:0000256" key="1">
    <source>
        <dbReference type="SAM" id="Coils"/>
    </source>
</evidence>
<reference evidence="3" key="1">
    <citation type="submission" date="2022-01" db="EMBL/GenBank/DDBJ databases">
        <authorList>
            <person name="Braso-Vives M."/>
        </authorList>
    </citation>
    <scope>NUCLEOTIDE SEQUENCE</scope>
</reference>
<proteinExistence type="predicted"/>
<dbReference type="Proteomes" id="UP000838412">
    <property type="component" value="Chromosome 4"/>
</dbReference>
<sequence length="481" mass="52642">MTANKDRQPSNPPIMEKDKETVFRLKEKNELEVRMKKKEYDQYERSRNMKLKGYAKEEKQLQKRLHEFNTRISSLAQLDSESSEEGSPLVVRKCGVDQDALKGRETTSPRPIQEKPRLKITLQDLKGKKPPTHQDSHGTSPRSTGSKASSVPPRQSSPITARQQPANRHLDVIRAEIATSNHYLISTPPAVRRRLIALAEKSNTSPVGTKKSTRPAHKTSVRHPPSSTNEDLGTSEVGEHQQQSMPASQALGGSLPNISRQPLRTSCESVQSKGLSSSQEKTKSADTSQEAAQPPSSDGKEDDTTTKVKEWLNKVDITSGKSASCEDIASGEKTFPVRSKVYADLEPPKTAGASLQHKHLQLDVRSASCDNLVTTWKEEESDTECFGEETDFDPEGAYSPGAPADGGRPRFFIHPSTCDEMKPSNVVNRIESTTGKSGIKSWLGMGSDGIDEIKAKGSSSSKDAKKAAGAKSGTIPPDWTM</sequence>
<feature type="compositionally biased region" description="Basic and acidic residues" evidence="2">
    <location>
        <begin position="298"/>
        <end position="307"/>
    </location>
</feature>
<feature type="region of interest" description="Disordered" evidence="2">
    <location>
        <begin position="75"/>
        <end position="167"/>
    </location>
</feature>
<feature type="compositionally biased region" description="Polar residues" evidence="2">
    <location>
        <begin position="256"/>
        <end position="296"/>
    </location>
</feature>
<accession>A0A8J9ZVM6</accession>
<feature type="region of interest" description="Disordered" evidence="2">
    <location>
        <begin position="1"/>
        <end position="20"/>
    </location>
</feature>
<feature type="compositionally biased region" description="Acidic residues" evidence="2">
    <location>
        <begin position="380"/>
        <end position="394"/>
    </location>
</feature>
<keyword evidence="4" id="KW-1185">Reference proteome</keyword>